<feature type="transmembrane region" description="Helical" evidence="9">
    <location>
        <begin position="75"/>
        <end position="97"/>
    </location>
</feature>
<feature type="transmembrane region" description="Helical" evidence="9">
    <location>
        <begin position="622"/>
        <end position="643"/>
    </location>
</feature>
<keyword evidence="6" id="KW-0406">Ion transport</keyword>
<dbReference type="OrthoDB" id="1699231at2759"/>
<evidence type="ECO:0000256" key="2">
    <source>
        <dbReference type="ARBA" id="ARBA00008170"/>
    </source>
</evidence>
<feature type="transmembrane region" description="Helical" evidence="9">
    <location>
        <begin position="589"/>
        <end position="616"/>
    </location>
</feature>
<dbReference type="Gene3D" id="1.20.1420.30">
    <property type="entry name" value="NCX, central ion-binding region"/>
    <property type="match status" value="2"/>
</dbReference>
<evidence type="ECO:0000313" key="12">
    <source>
        <dbReference type="Proteomes" id="UP000799772"/>
    </source>
</evidence>
<evidence type="ECO:0000256" key="4">
    <source>
        <dbReference type="ARBA" id="ARBA00022692"/>
    </source>
</evidence>
<feature type="transmembrane region" description="Helical" evidence="9">
    <location>
        <begin position="44"/>
        <end position="63"/>
    </location>
</feature>
<reference evidence="11" key="1">
    <citation type="journal article" date="2020" name="Stud. Mycol.">
        <title>101 Dothideomycetes genomes: a test case for predicting lifestyles and emergence of pathogens.</title>
        <authorList>
            <person name="Haridas S."/>
            <person name="Albert R."/>
            <person name="Binder M."/>
            <person name="Bloem J."/>
            <person name="Labutti K."/>
            <person name="Salamov A."/>
            <person name="Andreopoulos B."/>
            <person name="Baker S."/>
            <person name="Barry K."/>
            <person name="Bills G."/>
            <person name="Bluhm B."/>
            <person name="Cannon C."/>
            <person name="Castanera R."/>
            <person name="Culley D."/>
            <person name="Daum C."/>
            <person name="Ezra D."/>
            <person name="Gonzalez J."/>
            <person name="Henrissat B."/>
            <person name="Kuo A."/>
            <person name="Liang C."/>
            <person name="Lipzen A."/>
            <person name="Lutzoni F."/>
            <person name="Magnuson J."/>
            <person name="Mondo S."/>
            <person name="Nolan M."/>
            <person name="Ohm R."/>
            <person name="Pangilinan J."/>
            <person name="Park H.-J."/>
            <person name="Ramirez L."/>
            <person name="Alfaro M."/>
            <person name="Sun H."/>
            <person name="Tritt A."/>
            <person name="Yoshinaga Y."/>
            <person name="Zwiers L.-H."/>
            <person name="Turgeon B."/>
            <person name="Goodwin S."/>
            <person name="Spatafora J."/>
            <person name="Crous P."/>
            <person name="Grigoriev I."/>
        </authorList>
    </citation>
    <scope>NUCLEOTIDE SEQUENCE</scope>
    <source>
        <strain evidence="11">CBS 133067</strain>
    </source>
</reference>
<feature type="compositionally biased region" description="Acidic residues" evidence="8">
    <location>
        <begin position="314"/>
        <end position="324"/>
    </location>
</feature>
<dbReference type="Pfam" id="PF01699">
    <property type="entry name" value="Na_Ca_ex"/>
    <property type="match status" value="2"/>
</dbReference>
<dbReference type="InterPro" id="IPR004713">
    <property type="entry name" value="CaH_exchang"/>
</dbReference>
<feature type="transmembrane region" description="Helical" evidence="9">
    <location>
        <begin position="559"/>
        <end position="582"/>
    </location>
</feature>
<evidence type="ECO:0000256" key="6">
    <source>
        <dbReference type="ARBA" id="ARBA00023065"/>
    </source>
</evidence>
<dbReference type="GO" id="GO:0012505">
    <property type="term" value="C:endomembrane system"/>
    <property type="evidence" value="ECO:0007669"/>
    <property type="project" value="UniProtKB-SubCell"/>
</dbReference>
<comment type="subcellular location">
    <subcellularLocation>
        <location evidence="1">Endomembrane system</location>
        <topology evidence="1">Multi-pass membrane protein</topology>
    </subcellularLocation>
</comment>
<feature type="region of interest" description="Disordered" evidence="8">
    <location>
        <begin position="223"/>
        <end position="402"/>
    </location>
</feature>
<feature type="transmembrane region" description="Helical" evidence="9">
    <location>
        <begin position="525"/>
        <end position="547"/>
    </location>
</feature>
<feature type="transmembrane region" description="Helical" evidence="9">
    <location>
        <begin position="650"/>
        <end position="670"/>
    </location>
</feature>
<dbReference type="PANTHER" id="PTHR31503:SF18">
    <property type="entry name" value="CA(2+)_H(+) EXCHANGER, PUTATIVE (EUROFUNG)-RELATED"/>
    <property type="match status" value="1"/>
</dbReference>
<sequence>RAKNGCIRFGTHTKDALFHSYINILLVCVPAGLAVGFAGLNAAVVFAINAVAIVPLAGLLAHATEAVASRLGDTWGALLNVSFGNAVELIIFIIALAKNEIRITQASILGSILANLLLILGMAFFLGGLRYQEQIYNSTVTQMSACLLSLSVMSLLLPTAFHASWADQGSANTATLQVSRGTSVILLVIYVLYLLFQLKSHAYLYESTPQHIIDEESHPGILHDVLNSSSSSSSSDTSSDTATDSSSGSHTTAKRIKRAFRHRKRRKSSASSKETPSLPSAISSPSAEPEQFHPAASHQFYPGTSRRPSILDPVADDGDADDETTAQTGGTTVRDFDKREDHDSPPVERKHKKKKHKKGSRSRKHRASSQAPYEVSEIAPAGASNASSSIHEQQQPKVEFADERNEEKVLEAQREKIQSRNPFNVRIKREALRPPMPKMLSQNVFMSTPASGSPIAPPKSTSSRSVPMGPRRVRSLPDRMNTSHALSAMPSRTLPPTALPPASVPIEPESDDEDEEVPHMSRTAAIVLLLISTALVALCAELMVDAIPEMTSNSSVSQTFIGLIILPIVGNAAEHVTAVTVAAKNKMDLAIGVAVGSSIQIALFVTPLVVLLGWIMGKDMTLYFNLFETVSLFVTAFVVNFLVLDGRSNYLEGALLMGAYVIIAVAAFFYPDGTDQSALGGNGTEGAKRMAMMMFRG</sequence>
<feature type="transmembrane region" description="Helical" evidence="9">
    <location>
        <begin position="147"/>
        <end position="166"/>
    </location>
</feature>
<evidence type="ECO:0000259" key="10">
    <source>
        <dbReference type="Pfam" id="PF01699"/>
    </source>
</evidence>
<feature type="non-terminal residue" evidence="11">
    <location>
        <position position="1"/>
    </location>
</feature>
<comment type="caution">
    <text evidence="11">The sequence shown here is derived from an EMBL/GenBank/DDBJ whole genome shotgun (WGS) entry which is preliminary data.</text>
</comment>
<keyword evidence="12" id="KW-1185">Reference proteome</keyword>
<evidence type="ECO:0000256" key="9">
    <source>
        <dbReference type="SAM" id="Phobius"/>
    </source>
</evidence>
<feature type="transmembrane region" description="Helical" evidence="9">
    <location>
        <begin position="103"/>
        <end position="126"/>
    </location>
</feature>
<accession>A0A9P4M4F5</accession>
<dbReference type="GO" id="GO:0006874">
    <property type="term" value="P:intracellular calcium ion homeostasis"/>
    <property type="evidence" value="ECO:0007669"/>
    <property type="project" value="TreeGrafter"/>
</dbReference>
<dbReference type="FunFam" id="1.20.1420.30:FF:000016">
    <property type="entry name" value="Membrane bound cation transporter"/>
    <property type="match status" value="1"/>
</dbReference>
<feature type="compositionally biased region" description="Low complexity" evidence="8">
    <location>
        <begin position="228"/>
        <end position="251"/>
    </location>
</feature>
<name>A0A9P4M4F5_9PEZI</name>
<evidence type="ECO:0000313" key="11">
    <source>
        <dbReference type="EMBL" id="KAF2097661.1"/>
    </source>
</evidence>
<feature type="transmembrane region" description="Helical" evidence="9">
    <location>
        <begin position="21"/>
        <end position="38"/>
    </location>
</feature>
<dbReference type="InterPro" id="IPR004837">
    <property type="entry name" value="NaCa_Exmemb"/>
</dbReference>
<evidence type="ECO:0000256" key="3">
    <source>
        <dbReference type="ARBA" id="ARBA00022448"/>
    </source>
</evidence>
<dbReference type="AlphaFoldDB" id="A0A9P4M4F5"/>
<dbReference type="EMBL" id="ML978127">
    <property type="protein sequence ID" value="KAF2097661.1"/>
    <property type="molecule type" value="Genomic_DNA"/>
</dbReference>
<dbReference type="Proteomes" id="UP000799772">
    <property type="component" value="Unassembled WGS sequence"/>
</dbReference>
<dbReference type="PANTHER" id="PTHR31503">
    <property type="entry name" value="VACUOLAR CALCIUM ION TRANSPORTER"/>
    <property type="match status" value="1"/>
</dbReference>
<feature type="transmembrane region" description="Helical" evidence="9">
    <location>
        <begin position="178"/>
        <end position="196"/>
    </location>
</feature>
<keyword evidence="7 9" id="KW-0472">Membrane</keyword>
<feature type="compositionally biased region" description="Low complexity" evidence="8">
    <location>
        <begin position="269"/>
        <end position="289"/>
    </location>
</feature>
<keyword evidence="5 9" id="KW-1133">Transmembrane helix</keyword>
<dbReference type="FunFam" id="1.20.1420.30:FF:000011">
    <property type="entry name" value="Vacuolar calcium ion transporter"/>
    <property type="match status" value="1"/>
</dbReference>
<proteinExistence type="inferred from homology"/>
<organism evidence="11 12">
    <name type="scientific">Rhizodiscina lignyota</name>
    <dbReference type="NCBI Taxonomy" id="1504668"/>
    <lineage>
        <taxon>Eukaryota</taxon>
        <taxon>Fungi</taxon>
        <taxon>Dikarya</taxon>
        <taxon>Ascomycota</taxon>
        <taxon>Pezizomycotina</taxon>
        <taxon>Dothideomycetes</taxon>
        <taxon>Pleosporomycetidae</taxon>
        <taxon>Aulographales</taxon>
        <taxon>Rhizodiscinaceae</taxon>
        <taxon>Rhizodiscina</taxon>
    </lineage>
</organism>
<feature type="compositionally biased region" description="Basic residues" evidence="8">
    <location>
        <begin position="252"/>
        <end position="268"/>
    </location>
</feature>
<feature type="domain" description="Sodium/calcium exchanger membrane region" evidence="10">
    <location>
        <begin position="525"/>
        <end position="668"/>
    </location>
</feature>
<evidence type="ECO:0000256" key="5">
    <source>
        <dbReference type="ARBA" id="ARBA00022989"/>
    </source>
</evidence>
<keyword evidence="4 9" id="KW-0812">Transmembrane</keyword>
<dbReference type="GO" id="GO:0000329">
    <property type="term" value="C:fungal-type vacuole membrane"/>
    <property type="evidence" value="ECO:0007669"/>
    <property type="project" value="TreeGrafter"/>
</dbReference>
<dbReference type="GO" id="GO:0015369">
    <property type="term" value="F:calcium:proton antiporter activity"/>
    <property type="evidence" value="ECO:0007669"/>
    <property type="project" value="UniProtKB-ARBA"/>
</dbReference>
<evidence type="ECO:0000256" key="8">
    <source>
        <dbReference type="SAM" id="MobiDB-lite"/>
    </source>
</evidence>
<protein>
    <recommendedName>
        <fullName evidence="10">Sodium/calcium exchanger membrane region domain-containing protein</fullName>
    </recommendedName>
</protein>
<feature type="compositionally biased region" description="Basic residues" evidence="8">
    <location>
        <begin position="349"/>
        <end position="367"/>
    </location>
</feature>
<feature type="domain" description="Sodium/calcium exchanger membrane region" evidence="10">
    <location>
        <begin position="42"/>
        <end position="198"/>
    </location>
</feature>
<feature type="compositionally biased region" description="Basic and acidic residues" evidence="8">
    <location>
        <begin position="334"/>
        <end position="348"/>
    </location>
</feature>
<gene>
    <name evidence="11" type="ORF">NA57DRAFT_40437</name>
</gene>
<evidence type="ECO:0000256" key="7">
    <source>
        <dbReference type="ARBA" id="ARBA00023136"/>
    </source>
</evidence>
<feature type="compositionally biased region" description="Polar residues" evidence="8">
    <location>
        <begin position="384"/>
        <end position="396"/>
    </location>
</feature>
<feature type="region of interest" description="Disordered" evidence="8">
    <location>
        <begin position="448"/>
        <end position="516"/>
    </location>
</feature>
<comment type="similarity">
    <text evidence="2">Belongs to the Ca(2+):cation antiporter (CaCA) (TC 2.A.19) family.</text>
</comment>
<keyword evidence="3" id="KW-0813">Transport</keyword>
<dbReference type="InterPro" id="IPR044880">
    <property type="entry name" value="NCX_ion-bd_dom_sf"/>
</dbReference>
<evidence type="ECO:0000256" key="1">
    <source>
        <dbReference type="ARBA" id="ARBA00004127"/>
    </source>
</evidence>